<comment type="function">
    <text evidence="4">Enhances distal genes transcription elongation in a specialized subset of operons that encode extracytoplasmic components. RfaH is recruited into a multi-component RNA polymerase complex by the ops element, which is a short conserved DNA sequence located downstream of the main promoter of these operons. Once bound, RfaH suppresses pausing and inhibits Rho-dependent and intrinsic termination at a subset of sites. Termination signals are bypassed, which allows complete synthesis of long RNA chains.</text>
</comment>
<feature type="domain" description="NusG-like N-terminal" evidence="5">
    <location>
        <begin position="1"/>
        <end position="100"/>
    </location>
</feature>
<dbReference type="HOGENOM" id="CLU_067287_5_0_6"/>
<dbReference type="GeneID" id="33939523"/>
<dbReference type="GO" id="GO:0003677">
    <property type="term" value="F:DNA binding"/>
    <property type="evidence" value="ECO:0007669"/>
    <property type="project" value="UniProtKB-UniRule"/>
</dbReference>
<evidence type="ECO:0000313" key="6">
    <source>
        <dbReference type="EMBL" id="AIJ08362.1"/>
    </source>
</evidence>
<dbReference type="PANTHER" id="PTHR30265">
    <property type="entry name" value="RHO-INTERACTING TRANSCRIPTION TERMINATION FACTOR NUSG"/>
    <property type="match status" value="1"/>
</dbReference>
<dbReference type="PANTHER" id="PTHR30265:SF7">
    <property type="entry name" value="TRANSCRIPTION ANTITERMINATION PROTEIN RFAH"/>
    <property type="match status" value="1"/>
</dbReference>
<organism evidence="6 7">
    <name type="scientific">Edwardsiella anguillarum ET080813</name>
    <dbReference type="NCBI Taxonomy" id="667120"/>
    <lineage>
        <taxon>Bacteria</taxon>
        <taxon>Pseudomonadati</taxon>
        <taxon>Pseudomonadota</taxon>
        <taxon>Gammaproteobacteria</taxon>
        <taxon>Enterobacterales</taxon>
        <taxon>Hafniaceae</taxon>
        <taxon>Edwardsiella</taxon>
    </lineage>
</organism>
<evidence type="ECO:0000256" key="2">
    <source>
        <dbReference type="ARBA" id="ARBA00023015"/>
    </source>
</evidence>
<accession>A0A076LNR6</accession>
<dbReference type="SUPFAM" id="SSF50104">
    <property type="entry name" value="Translation proteins SH3-like domain"/>
    <property type="match status" value="1"/>
</dbReference>
<evidence type="ECO:0000313" key="7">
    <source>
        <dbReference type="Proteomes" id="UP000028681"/>
    </source>
</evidence>
<evidence type="ECO:0000256" key="4">
    <source>
        <dbReference type="HAMAP-Rule" id="MF_00951"/>
    </source>
</evidence>
<comment type="similarity">
    <text evidence="4">Belongs to the RfaH family.</text>
</comment>
<sequence>MESWYLLYCKRGQLTRAREHLMRQEIPCVIPMITLEKVVRGKRTQVQEPMFPNYMFIELDPERIHTTTVQSTRGVSHFVRFGKLPATVPFSIVKQLMMAPAPMAIAPQTPIPGDRVRITQGAFSGMEAIYRESDGEKRAILLLNLLNQEVSHTLSNSAFEKIL</sequence>
<dbReference type="InterPro" id="IPR036735">
    <property type="entry name" value="NGN_dom_sf"/>
</dbReference>
<dbReference type="RefSeq" id="WP_034164579.1">
    <property type="nucleotide sequence ID" value="NZ_CP006664.1"/>
</dbReference>
<dbReference type="GO" id="GO:0006354">
    <property type="term" value="P:DNA-templated transcription elongation"/>
    <property type="evidence" value="ECO:0007669"/>
    <property type="project" value="InterPro"/>
</dbReference>
<keyword evidence="3 4" id="KW-0804">Transcription</keyword>
<dbReference type="InterPro" id="IPR043425">
    <property type="entry name" value="NusG-like"/>
</dbReference>
<evidence type="ECO:0000256" key="3">
    <source>
        <dbReference type="ARBA" id="ARBA00023163"/>
    </source>
</evidence>
<dbReference type="NCBIfam" id="TIGR01955">
    <property type="entry name" value="RfaH"/>
    <property type="match status" value="1"/>
</dbReference>
<dbReference type="SUPFAM" id="SSF82679">
    <property type="entry name" value="N-utilization substance G protein NusG, N-terminal domain"/>
    <property type="match status" value="1"/>
</dbReference>
<reference evidence="6 7" key="1">
    <citation type="journal article" date="2012" name="PLoS ONE">
        <title>Edwardsiella comparative phylogenomics reveal the new intra/inter-species taxonomic relationships, virulence evolution and niche adaptation mechanisms.</title>
        <authorList>
            <person name="Yang M."/>
            <person name="Lv Y."/>
            <person name="Xiao J."/>
            <person name="Wu H."/>
            <person name="Zheng H."/>
            <person name="Liu Q."/>
            <person name="Zhang Y."/>
            <person name="Wang Q."/>
        </authorList>
    </citation>
    <scope>NUCLEOTIDE SEQUENCE [LARGE SCALE GENOMIC DNA]</scope>
    <source>
        <strain evidence="7">080813</strain>
    </source>
</reference>
<name>A0A076LNR6_9GAMM</name>
<dbReference type="CDD" id="cd09892">
    <property type="entry name" value="NGN_SP_RfaH"/>
    <property type="match status" value="1"/>
</dbReference>
<keyword evidence="1 4" id="KW-0889">Transcription antitermination</keyword>
<dbReference type="NCBIfam" id="NF006534">
    <property type="entry name" value="PRK09014.1"/>
    <property type="match status" value="1"/>
</dbReference>
<comment type="subunit">
    <text evidence="4">Interacts with both the nontemplate DNA and the RNA polymerase (RNAP).</text>
</comment>
<dbReference type="InterPro" id="IPR006645">
    <property type="entry name" value="NGN-like_dom"/>
</dbReference>
<dbReference type="GO" id="GO:0001073">
    <property type="term" value="F:transcription antitermination factor activity, DNA binding"/>
    <property type="evidence" value="ECO:0007669"/>
    <property type="project" value="UniProtKB-UniRule"/>
</dbReference>
<protein>
    <recommendedName>
        <fullName evidence="4">Transcription antitermination protein RfaH</fullName>
    </recommendedName>
</protein>
<dbReference type="AlphaFoldDB" id="A0A076LNR6"/>
<evidence type="ECO:0000259" key="5">
    <source>
        <dbReference type="SMART" id="SM00738"/>
    </source>
</evidence>
<keyword evidence="2 4" id="KW-0805">Transcription regulation</keyword>
<dbReference type="GO" id="GO:0005829">
    <property type="term" value="C:cytosol"/>
    <property type="evidence" value="ECO:0007669"/>
    <property type="project" value="TreeGrafter"/>
</dbReference>
<dbReference type="HAMAP" id="MF_00951">
    <property type="entry name" value="RfaH"/>
    <property type="match status" value="1"/>
</dbReference>
<dbReference type="EMBL" id="CP006664">
    <property type="protein sequence ID" value="AIJ08362.1"/>
    <property type="molecule type" value="Genomic_DNA"/>
</dbReference>
<dbReference type="InterPro" id="IPR008991">
    <property type="entry name" value="Translation_prot_SH3-like_sf"/>
</dbReference>
<gene>
    <name evidence="4 6" type="primary">rfaH</name>
    <name evidence="6" type="ORF">ETEE_1916</name>
</gene>
<evidence type="ECO:0000256" key="1">
    <source>
        <dbReference type="ARBA" id="ARBA00022814"/>
    </source>
</evidence>
<dbReference type="Gene3D" id="3.30.70.940">
    <property type="entry name" value="NusG, N-terminal domain"/>
    <property type="match status" value="1"/>
</dbReference>
<proteinExistence type="inferred from homology"/>
<dbReference type="KEGG" id="ete:ETEE_1916"/>
<dbReference type="InterPro" id="IPR010215">
    <property type="entry name" value="Transcription_antiterm_RfaH"/>
</dbReference>
<keyword evidence="4" id="KW-0238">DNA-binding</keyword>
<dbReference type="Pfam" id="PF02357">
    <property type="entry name" value="NusG"/>
    <property type="match status" value="1"/>
</dbReference>
<dbReference type="SMART" id="SM00738">
    <property type="entry name" value="NGN"/>
    <property type="match status" value="1"/>
</dbReference>
<dbReference type="Proteomes" id="UP000028681">
    <property type="component" value="Chromosome"/>
</dbReference>